<dbReference type="Proteomes" id="UP001295469">
    <property type="component" value="Chromosome C03"/>
</dbReference>
<dbReference type="SMR" id="A0A816IEI3"/>
<reference evidence="1" key="1">
    <citation type="submission" date="2021-01" db="EMBL/GenBank/DDBJ databases">
        <authorList>
            <consortium name="Genoscope - CEA"/>
            <person name="William W."/>
        </authorList>
    </citation>
    <scope>NUCLEOTIDE SEQUENCE</scope>
</reference>
<dbReference type="EMBL" id="HG994367">
    <property type="protein sequence ID" value="CAF1709955.1"/>
    <property type="molecule type" value="Genomic_DNA"/>
</dbReference>
<evidence type="ECO:0000313" key="1">
    <source>
        <dbReference type="EMBL" id="CAF1709955.1"/>
    </source>
</evidence>
<protein>
    <submittedName>
        <fullName evidence="1">(rape) hypothetical protein</fullName>
    </submittedName>
</protein>
<dbReference type="AlphaFoldDB" id="A0A816IEI3"/>
<proteinExistence type="predicted"/>
<sequence length="73" mass="8151">MSPRDSESIFELSYAYAQFITNLIGKLTDFAGEKSSGSRERSHAQERDWFVSLYSVGGGKCKKKKSSTTLISH</sequence>
<gene>
    <name evidence="1" type="ORF">DARMORV10_C03P77410.1</name>
</gene>
<organism evidence="1">
    <name type="scientific">Brassica napus</name>
    <name type="common">Rape</name>
    <dbReference type="NCBI Taxonomy" id="3708"/>
    <lineage>
        <taxon>Eukaryota</taxon>
        <taxon>Viridiplantae</taxon>
        <taxon>Streptophyta</taxon>
        <taxon>Embryophyta</taxon>
        <taxon>Tracheophyta</taxon>
        <taxon>Spermatophyta</taxon>
        <taxon>Magnoliopsida</taxon>
        <taxon>eudicotyledons</taxon>
        <taxon>Gunneridae</taxon>
        <taxon>Pentapetalae</taxon>
        <taxon>rosids</taxon>
        <taxon>malvids</taxon>
        <taxon>Brassicales</taxon>
        <taxon>Brassicaceae</taxon>
        <taxon>Brassiceae</taxon>
        <taxon>Brassica</taxon>
    </lineage>
</organism>
<accession>A0A816IEI3</accession>
<name>A0A816IEI3_BRANA</name>